<sequence>MKNQPAPKNALNARRQTATNLNFTLSNPPRAHYCPVPIVLIEATETMLFACSIKAEVLSFSLRGSPSSNTDKWSLKCPIQPWTLTI</sequence>
<organism evidence="1 2">
    <name type="scientific">Cirrhinus molitorella</name>
    <name type="common">mud carp</name>
    <dbReference type="NCBI Taxonomy" id="172907"/>
    <lineage>
        <taxon>Eukaryota</taxon>
        <taxon>Metazoa</taxon>
        <taxon>Chordata</taxon>
        <taxon>Craniata</taxon>
        <taxon>Vertebrata</taxon>
        <taxon>Euteleostomi</taxon>
        <taxon>Actinopterygii</taxon>
        <taxon>Neopterygii</taxon>
        <taxon>Teleostei</taxon>
        <taxon>Ostariophysi</taxon>
        <taxon>Cypriniformes</taxon>
        <taxon>Cyprinidae</taxon>
        <taxon>Labeoninae</taxon>
        <taxon>Labeonini</taxon>
        <taxon>Cirrhinus</taxon>
    </lineage>
</organism>
<evidence type="ECO:0000313" key="2">
    <source>
        <dbReference type="Proteomes" id="UP001558613"/>
    </source>
</evidence>
<keyword evidence="2" id="KW-1185">Reference proteome</keyword>
<protein>
    <submittedName>
        <fullName evidence="1">Uncharacterized protein</fullName>
    </submittedName>
</protein>
<evidence type="ECO:0000313" key="1">
    <source>
        <dbReference type="EMBL" id="KAL1260871.1"/>
    </source>
</evidence>
<proteinExistence type="predicted"/>
<comment type="caution">
    <text evidence="1">The sequence shown here is derived from an EMBL/GenBank/DDBJ whole genome shotgun (WGS) entry which is preliminary data.</text>
</comment>
<dbReference type="EMBL" id="JAYMGO010000015">
    <property type="protein sequence ID" value="KAL1260871.1"/>
    <property type="molecule type" value="Genomic_DNA"/>
</dbReference>
<dbReference type="Proteomes" id="UP001558613">
    <property type="component" value="Unassembled WGS sequence"/>
</dbReference>
<name>A0ABR3M6Y4_9TELE</name>
<accession>A0ABR3M6Y4</accession>
<gene>
    <name evidence="1" type="ORF">QQF64_008698</name>
</gene>
<reference evidence="1 2" key="1">
    <citation type="submission" date="2023-09" db="EMBL/GenBank/DDBJ databases">
        <authorList>
            <person name="Wang M."/>
        </authorList>
    </citation>
    <scope>NUCLEOTIDE SEQUENCE [LARGE SCALE GENOMIC DNA]</scope>
    <source>
        <strain evidence="1">GT-2023</strain>
        <tissue evidence="1">Liver</tissue>
    </source>
</reference>